<dbReference type="PANTHER" id="PTHR46161">
    <property type="entry name" value="NUCLEOSIDE DIPHOSPHATE KINASE"/>
    <property type="match status" value="1"/>
</dbReference>
<dbReference type="SUPFAM" id="SSF54919">
    <property type="entry name" value="Nucleoside diphosphate kinase, NDK"/>
    <property type="match status" value="1"/>
</dbReference>
<dbReference type="SMART" id="SM00562">
    <property type="entry name" value="NDK"/>
    <property type="match status" value="1"/>
</dbReference>
<feature type="domain" description="Nucleoside diphosphate kinase-like" evidence="4">
    <location>
        <begin position="147"/>
        <end position="287"/>
    </location>
</feature>
<dbReference type="GO" id="GO:0003341">
    <property type="term" value="P:cilium movement"/>
    <property type="evidence" value="ECO:0007669"/>
    <property type="project" value="TreeGrafter"/>
</dbReference>
<organism evidence="5">
    <name type="scientific">Fopius arisanus</name>
    <dbReference type="NCBI Taxonomy" id="64838"/>
    <lineage>
        <taxon>Eukaryota</taxon>
        <taxon>Metazoa</taxon>
        <taxon>Ecdysozoa</taxon>
        <taxon>Arthropoda</taxon>
        <taxon>Hexapoda</taxon>
        <taxon>Insecta</taxon>
        <taxon>Pterygota</taxon>
        <taxon>Neoptera</taxon>
        <taxon>Endopterygota</taxon>
        <taxon>Hymenoptera</taxon>
        <taxon>Apocrita</taxon>
        <taxon>Ichneumonoidea</taxon>
        <taxon>Braconidae</taxon>
        <taxon>Opiinae</taxon>
        <taxon>Fopius</taxon>
    </lineage>
</organism>
<comment type="similarity">
    <text evidence="1 2 3">Belongs to the NDK family.</text>
</comment>
<dbReference type="InterPro" id="IPR036850">
    <property type="entry name" value="NDK-like_dom_sf"/>
</dbReference>
<dbReference type="EMBL" id="GBYB01004369">
    <property type="protein sequence ID" value="JAG74136.1"/>
    <property type="molecule type" value="Transcribed_RNA"/>
</dbReference>
<dbReference type="PRINTS" id="PR01243">
    <property type="entry name" value="NUCDPKINASE"/>
</dbReference>
<feature type="non-terminal residue" evidence="5">
    <location>
        <position position="1"/>
    </location>
</feature>
<evidence type="ECO:0000256" key="3">
    <source>
        <dbReference type="RuleBase" id="RU004011"/>
    </source>
</evidence>
<dbReference type="InterPro" id="IPR001564">
    <property type="entry name" value="Nucleoside_diP_kinase"/>
</dbReference>
<evidence type="ECO:0000313" key="5">
    <source>
        <dbReference type="EMBL" id="JAG74136.1"/>
    </source>
</evidence>
<accession>A0A0C9QLG1</accession>
<dbReference type="Gene3D" id="3.30.70.141">
    <property type="entry name" value="Nucleoside diphosphate kinase-like domain"/>
    <property type="match status" value="1"/>
</dbReference>
<dbReference type="GO" id="GO:0006183">
    <property type="term" value="P:GTP biosynthetic process"/>
    <property type="evidence" value="ECO:0007669"/>
    <property type="project" value="InterPro"/>
</dbReference>
<proteinExistence type="inferred from homology"/>
<dbReference type="AlphaFoldDB" id="A0A0C9QLG1"/>
<evidence type="ECO:0000259" key="4">
    <source>
        <dbReference type="SMART" id="SM00562"/>
    </source>
</evidence>
<dbReference type="GO" id="GO:0005929">
    <property type="term" value="C:cilium"/>
    <property type="evidence" value="ECO:0007669"/>
    <property type="project" value="TreeGrafter"/>
</dbReference>
<protein>
    <submittedName>
        <fullName evidence="5">NME5 protein</fullName>
    </submittedName>
</protein>
<reference evidence="5" key="1">
    <citation type="submission" date="2015-01" db="EMBL/GenBank/DDBJ databases">
        <title>Transcriptome Assembly of Fopius arisanus.</title>
        <authorList>
            <person name="Geib S."/>
        </authorList>
    </citation>
    <scope>NUCLEOTIDE SEQUENCE</scope>
</reference>
<gene>
    <name evidence="5" type="primary">NME5</name>
    <name evidence="5" type="ORF">g.4200</name>
</gene>
<dbReference type="GO" id="GO:0006228">
    <property type="term" value="P:UTP biosynthetic process"/>
    <property type="evidence" value="ECO:0007669"/>
    <property type="project" value="InterPro"/>
</dbReference>
<dbReference type="Pfam" id="PF05186">
    <property type="entry name" value="Dpy-30"/>
    <property type="match status" value="1"/>
</dbReference>
<dbReference type="GO" id="GO:0004550">
    <property type="term" value="F:nucleoside diphosphate kinase activity"/>
    <property type="evidence" value="ECO:0007669"/>
    <property type="project" value="InterPro"/>
</dbReference>
<dbReference type="InterPro" id="IPR034907">
    <property type="entry name" value="NDK-like_dom"/>
</dbReference>
<dbReference type="Pfam" id="PF00334">
    <property type="entry name" value="NDK"/>
    <property type="match status" value="1"/>
</dbReference>
<evidence type="ECO:0000256" key="1">
    <source>
        <dbReference type="ARBA" id="ARBA00008142"/>
    </source>
</evidence>
<dbReference type="GO" id="GO:0006241">
    <property type="term" value="P:CTP biosynthetic process"/>
    <property type="evidence" value="ECO:0007669"/>
    <property type="project" value="InterPro"/>
</dbReference>
<dbReference type="PANTHER" id="PTHR46161:SF1">
    <property type="entry name" value="NUCLEOSIDE DIPHOSPHATE KINASE HOMOLOG 5"/>
    <property type="match status" value="1"/>
</dbReference>
<dbReference type="Gene3D" id="1.20.890.10">
    <property type="entry name" value="cAMP-dependent protein kinase regulatory subunit, dimerization-anchoring domain"/>
    <property type="match status" value="1"/>
</dbReference>
<evidence type="ECO:0000256" key="2">
    <source>
        <dbReference type="PROSITE-ProRule" id="PRU00706"/>
    </source>
</evidence>
<dbReference type="GO" id="GO:1902176">
    <property type="term" value="P:negative regulation of oxidative stress-induced intrinsic apoptotic signaling pathway"/>
    <property type="evidence" value="ECO:0007669"/>
    <property type="project" value="TreeGrafter"/>
</dbReference>
<comment type="caution">
    <text evidence="2">Lacks conserved residue(s) required for the propagation of feature annotation.</text>
</comment>
<dbReference type="CDD" id="cd22970">
    <property type="entry name" value="DD_NDKH5-like"/>
    <property type="match status" value="1"/>
</dbReference>
<sequence length="341" mass="39037">IDMFEETLWLNLFTHPLKEIIFKLRRPNMCSNFFQRITQNLALGNIKPPYESTNNERDACNSIDWSNIKIPRSASSVLKLSLEIPNNSVQVDNSTQCYCNDAQNGNDICGDEICEEWLSKFKKVAVRKAISNGSDFPSEEEDERLDVECTLAIIKPGALEYRNSIKKRIIDAGFEICGERTVQLTTEQAAEFYYKEYGKLHFPLLAVHLSSGPIVALVLGRNGAIKEWRRLMGPKDVKQAKLYFPSSIRALYGEDGDDVENVVHGSRTIEDARDEICFFFPNFVVEPIIERDYIPDYFRKTLIPTLINGLAQLKMDKPNEPLLWLANWIQDNHPDNPKISK</sequence>
<name>A0A0C9QLG1_9HYME</name>
<dbReference type="InterPro" id="IPR007858">
    <property type="entry name" value="Dpy-30_motif"/>
</dbReference>
<dbReference type="PROSITE" id="PS51374">
    <property type="entry name" value="NDPK_LIKE"/>
    <property type="match status" value="1"/>
</dbReference>